<dbReference type="AlphaFoldDB" id="A0A852TVC8"/>
<comment type="similarity">
    <text evidence="2 8">Belongs to the 4-toluene sulfonate uptake permease (TSUP) (TC 2.A.102) family.</text>
</comment>
<dbReference type="InterPro" id="IPR052017">
    <property type="entry name" value="TSUP"/>
</dbReference>
<keyword evidence="7 8" id="KW-0472">Membrane</keyword>
<feature type="transmembrane region" description="Helical" evidence="8">
    <location>
        <begin position="218"/>
        <end position="238"/>
    </location>
</feature>
<sequence length="239" mass="24531">MPDFLFLIAAGTAVLLGAMVQGGVGLGLGLVAAPVISLLDPGLMPGSMLITTAVLPMLTLGSEWRHTDWRGIGWGMGGRLFGTAAGVWIVAALDPRMLGGAVGAMVLAAVVLSLWDLRMRITPWTLTAAGLVSGVTGTATSIGGPPMALLYQHEPGPRVRATLAGYFIIGVSVSLVALGLGGQLPARQVWIGAALIPFVVAGFLLGRPLRRVVDAGKMRIALLAVVTVSGVVLLLQSLL</sequence>
<dbReference type="Proteomes" id="UP000589036">
    <property type="component" value="Unassembled WGS sequence"/>
</dbReference>
<evidence type="ECO:0000256" key="7">
    <source>
        <dbReference type="ARBA" id="ARBA00023136"/>
    </source>
</evidence>
<evidence type="ECO:0000313" key="10">
    <source>
        <dbReference type="Proteomes" id="UP000589036"/>
    </source>
</evidence>
<keyword evidence="5 8" id="KW-0812">Transmembrane</keyword>
<reference evidence="9 10" key="1">
    <citation type="submission" date="2020-07" db="EMBL/GenBank/DDBJ databases">
        <title>Sequencing the genomes of 1000 actinobacteria strains.</title>
        <authorList>
            <person name="Klenk H.-P."/>
        </authorList>
    </citation>
    <scope>NUCLEOTIDE SEQUENCE [LARGE SCALE GENOMIC DNA]</scope>
    <source>
        <strain evidence="9 10">CXB654</strain>
    </source>
</reference>
<dbReference type="RefSeq" id="WP_179642825.1">
    <property type="nucleotide sequence ID" value="NZ_BAAAYY010000033.1"/>
</dbReference>
<accession>A0A852TVC8</accession>
<feature type="transmembrane region" description="Helical" evidence="8">
    <location>
        <begin position="42"/>
        <end position="60"/>
    </location>
</feature>
<protein>
    <recommendedName>
        <fullName evidence="8">Probable membrane transporter protein</fullName>
    </recommendedName>
</protein>
<evidence type="ECO:0000256" key="6">
    <source>
        <dbReference type="ARBA" id="ARBA00022989"/>
    </source>
</evidence>
<comment type="caution">
    <text evidence="9">The sequence shown here is derived from an EMBL/GenBank/DDBJ whole genome shotgun (WGS) entry which is preliminary data.</text>
</comment>
<evidence type="ECO:0000256" key="3">
    <source>
        <dbReference type="ARBA" id="ARBA00022448"/>
    </source>
</evidence>
<dbReference type="InterPro" id="IPR002781">
    <property type="entry name" value="TM_pro_TauE-like"/>
</dbReference>
<evidence type="ECO:0000256" key="5">
    <source>
        <dbReference type="ARBA" id="ARBA00022692"/>
    </source>
</evidence>
<keyword evidence="6 8" id="KW-1133">Transmembrane helix</keyword>
<dbReference type="GO" id="GO:0005886">
    <property type="term" value="C:plasma membrane"/>
    <property type="evidence" value="ECO:0007669"/>
    <property type="project" value="UniProtKB-SubCell"/>
</dbReference>
<dbReference type="Pfam" id="PF01925">
    <property type="entry name" value="TauE"/>
    <property type="match status" value="1"/>
</dbReference>
<evidence type="ECO:0000256" key="4">
    <source>
        <dbReference type="ARBA" id="ARBA00022475"/>
    </source>
</evidence>
<dbReference type="PANTHER" id="PTHR30269:SF37">
    <property type="entry name" value="MEMBRANE TRANSPORTER PROTEIN"/>
    <property type="match status" value="1"/>
</dbReference>
<keyword evidence="10" id="KW-1185">Reference proteome</keyword>
<keyword evidence="4 8" id="KW-1003">Cell membrane</keyword>
<gene>
    <name evidence="9" type="ORF">HDA32_001893</name>
</gene>
<name>A0A852TVC8_9ACTN</name>
<proteinExistence type="inferred from homology"/>
<dbReference type="EMBL" id="JACCCC010000001">
    <property type="protein sequence ID" value="NYE46773.1"/>
    <property type="molecule type" value="Genomic_DNA"/>
</dbReference>
<dbReference type="PANTHER" id="PTHR30269">
    <property type="entry name" value="TRANSMEMBRANE PROTEIN YFCA"/>
    <property type="match status" value="1"/>
</dbReference>
<evidence type="ECO:0000256" key="1">
    <source>
        <dbReference type="ARBA" id="ARBA00004651"/>
    </source>
</evidence>
<evidence type="ECO:0000313" key="9">
    <source>
        <dbReference type="EMBL" id="NYE46773.1"/>
    </source>
</evidence>
<keyword evidence="3" id="KW-0813">Transport</keyword>
<feature type="transmembrane region" description="Helical" evidence="8">
    <location>
        <begin position="188"/>
        <end position="206"/>
    </location>
</feature>
<feature type="transmembrane region" description="Helical" evidence="8">
    <location>
        <begin position="97"/>
        <end position="115"/>
    </location>
</feature>
<feature type="transmembrane region" description="Helical" evidence="8">
    <location>
        <begin position="72"/>
        <end position="91"/>
    </location>
</feature>
<evidence type="ECO:0000256" key="8">
    <source>
        <dbReference type="RuleBase" id="RU363041"/>
    </source>
</evidence>
<feature type="transmembrane region" description="Helical" evidence="8">
    <location>
        <begin position="163"/>
        <end position="182"/>
    </location>
</feature>
<comment type="subcellular location">
    <subcellularLocation>
        <location evidence="1 8">Cell membrane</location>
        <topology evidence="1 8">Multi-pass membrane protein</topology>
    </subcellularLocation>
</comment>
<organism evidence="9 10">
    <name type="scientific">Spinactinospora alkalitolerans</name>
    <dbReference type="NCBI Taxonomy" id="687207"/>
    <lineage>
        <taxon>Bacteria</taxon>
        <taxon>Bacillati</taxon>
        <taxon>Actinomycetota</taxon>
        <taxon>Actinomycetes</taxon>
        <taxon>Streptosporangiales</taxon>
        <taxon>Nocardiopsidaceae</taxon>
        <taxon>Spinactinospora</taxon>
    </lineage>
</organism>
<evidence type="ECO:0000256" key="2">
    <source>
        <dbReference type="ARBA" id="ARBA00009142"/>
    </source>
</evidence>